<evidence type="ECO:0000256" key="2">
    <source>
        <dbReference type="ARBA" id="ARBA00008409"/>
    </source>
</evidence>
<dbReference type="PANTHER" id="PTHR13469:SF8">
    <property type="entry name" value="HEXIM P-TEFB COMPLEX SUBUNIT 1"/>
    <property type="match status" value="1"/>
</dbReference>
<gene>
    <name evidence="10" type="ORF">NP493_554g01104</name>
</gene>
<feature type="region of interest" description="Disordered" evidence="9">
    <location>
        <begin position="157"/>
        <end position="190"/>
    </location>
</feature>
<dbReference type="GO" id="GO:0000122">
    <property type="term" value="P:negative regulation of transcription by RNA polymerase II"/>
    <property type="evidence" value="ECO:0007669"/>
    <property type="project" value="InterPro"/>
</dbReference>
<dbReference type="PANTHER" id="PTHR13469">
    <property type="entry name" value="HEXAMETHYLENE BISACETAMIDE INDUCIBLE 1"/>
    <property type="match status" value="1"/>
</dbReference>
<comment type="caution">
    <text evidence="10">The sequence shown here is derived from an EMBL/GenBank/DDBJ whole genome shotgun (WGS) entry which is preliminary data.</text>
</comment>
<feature type="compositionally biased region" description="Acidic residues" evidence="9">
    <location>
        <begin position="180"/>
        <end position="190"/>
    </location>
</feature>
<evidence type="ECO:0000256" key="5">
    <source>
        <dbReference type="ARBA" id="ARBA00023054"/>
    </source>
</evidence>
<evidence type="ECO:0000256" key="3">
    <source>
        <dbReference type="ARBA" id="ARBA00022491"/>
    </source>
</evidence>
<dbReference type="GO" id="GO:0005654">
    <property type="term" value="C:nucleoplasm"/>
    <property type="evidence" value="ECO:0007669"/>
    <property type="project" value="TreeGrafter"/>
</dbReference>
<evidence type="ECO:0000256" key="1">
    <source>
        <dbReference type="ARBA" id="ARBA00004123"/>
    </source>
</evidence>
<feature type="region of interest" description="Disordered" evidence="9">
    <location>
        <begin position="25"/>
        <end position="105"/>
    </location>
</feature>
<keyword evidence="7" id="KW-0539">Nucleus</keyword>
<evidence type="ECO:0008006" key="12">
    <source>
        <dbReference type="Google" id="ProtNLM"/>
    </source>
</evidence>
<dbReference type="GO" id="GO:0097322">
    <property type="term" value="F:7SK snRNA binding"/>
    <property type="evidence" value="ECO:0007669"/>
    <property type="project" value="TreeGrafter"/>
</dbReference>
<accession>A0AAD9NPQ0</accession>
<evidence type="ECO:0000313" key="11">
    <source>
        <dbReference type="Proteomes" id="UP001209878"/>
    </source>
</evidence>
<comment type="similarity">
    <text evidence="2">Belongs to the HEXIM family.</text>
</comment>
<comment type="subcellular location">
    <subcellularLocation>
        <location evidence="1">Nucleus</location>
    </subcellularLocation>
</comment>
<sequence>MTDTDNVVKVELPVSAEKELCVTVADGGGGAKLPDPGGRDELGPGDGLEKDRVDNKSPDPVVSQPSLVTHDNQAQPGNDSSVNGKRKRHRRKAKGGRHHRKKWKPYNKLTWEERKVLDEREERRACMRREERFASGQPMAPYNTTQFLMEQHDTTGPMIDTHARHRSSRDRDGSLSYESGSEDGDSSLDDEETFLEREFTEAYESEHAERLQRMTKEELVREYLELETKNEMLEKSLRKVNVLAVGANNNVARMSVLETEILRLKQENSHLLAENDGLKSGMTVDNPGAASA</sequence>
<feature type="compositionally biased region" description="Basic residues" evidence="9">
    <location>
        <begin position="84"/>
        <end position="105"/>
    </location>
</feature>
<keyword evidence="5 8" id="KW-0175">Coiled coil</keyword>
<keyword evidence="11" id="KW-1185">Reference proteome</keyword>
<proteinExistence type="inferred from homology"/>
<evidence type="ECO:0000256" key="4">
    <source>
        <dbReference type="ARBA" id="ARBA00023015"/>
    </source>
</evidence>
<dbReference type="Pfam" id="PF15313">
    <property type="entry name" value="HEXIM"/>
    <property type="match status" value="1"/>
</dbReference>
<dbReference type="InterPro" id="IPR024872">
    <property type="entry name" value="HEXIM"/>
</dbReference>
<evidence type="ECO:0000256" key="8">
    <source>
        <dbReference type="SAM" id="Coils"/>
    </source>
</evidence>
<evidence type="ECO:0000313" key="10">
    <source>
        <dbReference type="EMBL" id="KAK2178207.1"/>
    </source>
</evidence>
<dbReference type="Proteomes" id="UP001209878">
    <property type="component" value="Unassembled WGS sequence"/>
</dbReference>
<dbReference type="GO" id="GO:0005737">
    <property type="term" value="C:cytoplasm"/>
    <property type="evidence" value="ECO:0007669"/>
    <property type="project" value="InterPro"/>
</dbReference>
<dbReference type="PRINTS" id="PR02094">
    <property type="entry name" value="HEXIMFAMILY"/>
</dbReference>
<organism evidence="10 11">
    <name type="scientific">Ridgeia piscesae</name>
    <name type="common">Tubeworm</name>
    <dbReference type="NCBI Taxonomy" id="27915"/>
    <lineage>
        <taxon>Eukaryota</taxon>
        <taxon>Metazoa</taxon>
        <taxon>Spiralia</taxon>
        <taxon>Lophotrochozoa</taxon>
        <taxon>Annelida</taxon>
        <taxon>Polychaeta</taxon>
        <taxon>Sedentaria</taxon>
        <taxon>Canalipalpata</taxon>
        <taxon>Sabellida</taxon>
        <taxon>Siboglinidae</taxon>
        <taxon>Ridgeia</taxon>
    </lineage>
</organism>
<keyword evidence="6" id="KW-0804">Transcription</keyword>
<name>A0AAD9NPQ0_RIDPI</name>
<feature type="compositionally biased region" description="Basic and acidic residues" evidence="9">
    <location>
        <begin position="37"/>
        <end position="57"/>
    </location>
</feature>
<keyword evidence="4" id="KW-0805">Transcription regulation</keyword>
<feature type="compositionally biased region" description="Polar residues" evidence="9">
    <location>
        <begin position="63"/>
        <end position="83"/>
    </location>
</feature>
<dbReference type="Gene3D" id="6.10.250.2910">
    <property type="match status" value="1"/>
</dbReference>
<dbReference type="EMBL" id="JAODUO010000554">
    <property type="protein sequence ID" value="KAK2178207.1"/>
    <property type="molecule type" value="Genomic_DNA"/>
</dbReference>
<dbReference type="AlphaFoldDB" id="A0AAD9NPQ0"/>
<protein>
    <recommendedName>
        <fullName evidence="12">HEXIM</fullName>
    </recommendedName>
</protein>
<evidence type="ECO:0000256" key="6">
    <source>
        <dbReference type="ARBA" id="ARBA00023163"/>
    </source>
</evidence>
<keyword evidence="3" id="KW-0678">Repressor</keyword>
<reference evidence="10" key="1">
    <citation type="journal article" date="2023" name="Mol. Biol. Evol.">
        <title>Third-Generation Sequencing Reveals the Adaptive Role of the Epigenome in Three Deep-Sea Polychaetes.</title>
        <authorList>
            <person name="Perez M."/>
            <person name="Aroh O."/>
            <person name="Sun Y."/>
            <person name="Lan Y."/>
            <person name="Juniper S.K."/>
            <person name="Young C.R."/>
            <person name="Angers B."/>
            <person name="Qian P.Y."/>
        </authorList>
    </citation>
    <scope>NUCLEOTIDE SEQUENCE</scope>
    <source>
        <strain evidence="10">R07B-5</strain>
    </source>
</reference>
<dbReference type="GO" id="GO:0004861">
    <property type="term" value="F:cyclin-dependent protein serine/threonine kinase inhibitor activity"/>
    <property type="evidence" value="ECO:0007669"/>
    <property type="project" value="InterPro"/>
</dbReference>
<feature type="coiled-coil region" evidence="8">
    <location>
        <begin position="216"/>
        <end position="274"/>
    </location>
</feature>
<evidence type="ECO:0000256" key="9">
    <source>
        <dbReference type="SAM" id="MobiDB-lite"/>
    </source>
</evidence>
<evidence type="ECO:0000256" key="7">
    <source>
        <dbReference type="ARBA" id="ARBA00023242"/>
    </source>
</evidence>